<dbReference type="Proteomes" id="UP000191522">
    <property type="component" value="Unassembled WGS sequence"/>
</dbReference>
<gene>
    <name evidence="2" type="ORF">PENDEC_c009G06945</name>
</gene>
<feature type="region of interest" description="Disordered" evidence="1">
    <location>
        <begin position="131"/>
        <end position="237"/>
    </location>
</feature>
<evidence type="ECO:0000313" key="2">
    <source>
        <dbReference type="EMBL" id="OQD74907.1"/>
    </source>
</evidence>
<evidence type="ECO:0000313" key="3">
    <source>
        <dbReference type="Proteomes" id="UP000191522"/>
    </source>
</evidence>
<protein>
    <submittedName>
        <fullName evidence="2">Uncharacterized protein</fullName>
    </submittedName>
</protein>
<evidence type="ECO:0000256" key="1">
    <source>
        <dbReference type="SAM" id="MobiDB-lite"/>
    </source>
</evidence>
<name>A0A1V6PDS8_PENDC</name>
<sequence length="237" mass="26278">MTGQILSCEDTEIKHNINQKANQDLCVQCDIEWCEAVTNNDLAFLQRRYHAIEGLETDRPVLEFAVRMNVDANSVKAESFPPSVDTSEQSDEITDTVNKQTEACDCNPESQSCCDSQRHRHIRISYHKPITFLDQDSDSEEYSPSEDSRRVHSTYPPAPAADSRSSSSAEDPPMDSSSQSSASPSDHSMLNVAIPVYDDGHSSEEDQQQKSPSSASSDTSTSFTYLRPSEVRSGTPF</sequence>
<accession>A0A1V6PDS8</accession>
<comment type="caution">
    <text evidence="2">The sequence shown here is derived from an EMBL/GenBank/DDBJ whole genome shotgun (WGS) entry which is preliminary data.</text>
</comment>
<reference evidence="3" key="1">
    <citation type="journal article" date="2017" name="Nat. Microbiol.">
        <title>Global analysis of biosynthetic gene clusters reveals vast potential of secondary metabolite production in Penicillium species.</title>
        <authorList>
            <person name="Nielsen J.C."/>
            <person name="Grijseels S."/>
            <person name="Prigent S."/>
            <person name="Ji B."/>
            <person name="Dainat J."/>
            <person name="Nielsen K.F."/>
            <person name="Frisvad J.C."/>
            <person name="Workman M."/>
            <person name="Nielsen J."/>
        </authorList>
    </citation>
    <scope>NUCLEOTIDE SEQUENCE [LARGE SCALE GENOMIC DNA]</scope>
    <source>
        <strain evidence="3">IBT 11843</strain>
    </source>
</reference>
<dbReference type="OrthoDB" id="4511119at2759"/>
<organism evidence="2 3">
    <name type="scientific">Penicillium decumbens</name>
    <dbReference type="NCBI Taxonomy" id="69771"/>
    <lineage>
        <taxon>Eukaryota</taxon>
        <taxon>Fungi</taxon>
        <taxon>Dikarya</taxon>
        <taxon>Ascomycota</taxon>
        <taxon>Pezizomycotina</taxon>
        <taxon>Eurotiomycetes</taxon>
        <taxon>Eurotiomycetidae</taxon>
        <taxon>Eurotiales</taxon>
        <taxon>Aspergillaceae</taxon>
        <taxon>Penicillium</taxon>
    </lineage>
</organism>
<proteinExistence type="predicted"/>
<dbReference type="AlphaFoldDB" id="A0A1V6PDS8"/>
<keyword evidence="3" id="KW-1185">Reference proteome</keyword>
<feature type="compositionally biased region" description="Low complexity" evidence="1">
    <location>
        <begin position="160"/>
        <end position="188"/>
    </location>
</feature>
<feature type="compositionally biased region" description="Acidic residues" evidence="1">
    <location>
        <begin position="135"/>
        <end position="144"/>
    </location>
</feature>
<dbReference type="EMBL" id="MDYL01000009">
    <property type="protein sequence ID" value="OQD74907.1"/>
    <property type="molecule type" value="Genomic_DNA"/>
</dbReference>
<feature type="compositionally biased region" description="Low complexity" evidence="1">
    <location>
        <begin position="211"/>
        <end position="224"/>
    </location>
</feature>
<feature type="compositionally biased region" description="Basic and acidic residues" evidence="1">
    <location>
        <begin position="198"/>
        <end position="208"/>
    </location>
</feature>